<keyword evidence="2" id="KW-0560">Oxidoreductase</keyword>
<dbReference type="InterPro" id="IPR037165">
    <property type="entry name" value="AldOxase/xan_DH_Mopterin-bd_sf"/>
</dbReference>
<reference evidence="5 6" key="1">
    <citation type="submission" date="2019-04" db="EMBL/GenBank/DDBJ databases">
        <title>Altererythrobacter aquimixticola sp. nov., isolated from sediment of junction between the ocean and a freshwater spring.</title>
        <authorList>
            <person name="Yoon J.-H."/>
        </authorList>
    </citation>
    <scope>NUCLEOTIDE SEQUENCE [LARGE SCALE GENOMIC DNA]</scope>
    <source>
        <strain evidence="5 6">SSKS-13</strain>
    </source>
</reference>
<dbReference type="Pfam" id="PF01315">
    <property type="entry name" value="Ald_Xan_dh_C"/>
    <property type="match status" value="1"/>
</dbReference>
<evidence type="ECO:0000259" key="4">
    <source>
        <dbReference type="SMART" id="SM01008"/>
    </source>
</evidence>
<keyword evidence="1" id="KW-0500">Molybdenum</keyword>
<feature type="domain" description="Aldehyde oxidase/xanthine dehydrogenase a/b hammerhead" evidence="4">
    <location>
        <begin position="38"/>
        <end position="143"/>
    </location>
</feature>
<comment type="caution">
    <text evidence="5">The sequence shown here is derived from an EMBL/GenBank/DDBJ whole genome shotgun (WGS) entry which is preliminary data.</text>
</comment>
<proteinExistence type="predicted"/>
<dbReference type="AlphaFoldDB" id="A0A4T3F334"/>
<dbReference type="InterPro" id="IPR008274">
    <property type="entry name" value="AldOxase/xan_DH_MoCoBD1"/>
</dbReference>
<dbReference type="PANTHER" id="PTHR11908:SF132">
    <property type="entry name" value="ALDEHYDE OXIDASE 1-RELATED"/>
    <property type="match status" value="1"/>
</dbReference>
<dbReference type="SUPFAM" id="SSF54665">
    <property type="entry name" value="CO dehydrogenase molybdoprotein N-domain-like"/>
    <property type="match status" value="1"/>
</dbReference>
<evidence type="ECO:0000256" key="3">
    <source>
        <dbReference type="SAM" id="MobiDB-lite"/>
    </source>
</evidence>
<organism evidence="5 6">
    <name type="scientific">Alteraurantiacibacter aquimixticola</name>
    <dbReference type="NCBI Taxonomy" id="2489173"/>
    <lineage>
        <taxon>Bacteria</taxon>
        <taxon>Pseudomonadati</taxon>
        <taxon>Pseudomonadota</taxon>
        <taxon>Alphaproteobacteria</taxon>
        <taxon>Sphingomonadales</taxon>
        <taxon>Erythrobacteraceae</taxon>
        <taxon>Alteraurantiacibacter</taxon>
    </lineage>
</organism>
<dbReference type="Gene3D" id="3.30.365.10">
    <property type="entry name" value="Aldehyde oxidase/xanthine dehydrogenase, molybdopterin binding domain"/>
    <property type="match status" value="4"/>
</dbReference>
<dbReference type="SMART" id="SM01008">
    <property type="entry name" value="Ald_Xan_dh_C"/>
    <property type="match status" value="1"/>
</dbReference>
<dbReference type="InterPro" id="IPR000674">
    <property type="entry name" value="Ald_Oxase/Xan_DH_a/b"/>
</dbReference>
<sequence>MTAHLKQDKPDTRNLLDKMRQGVIGKPLSRPDGPAKVSGTAPYTADHAVENCLEGVLVTATIVRGEVADIDAQSVLTMPGVVAVIDDERLTARAAQGGADEAPEQPARKVGYFGQPIALVVAESFEEARDAAKQLKVDYRADDLSDIPLDPVQTDPEPQDDGTRQGDLAHAMTSAAHSVDLTYRTEGHASAAMEPHAAIAEWDGKRLTVHASLQMLNHNIIELADALDVKEEDIRLISRYVGGGFGSKLGISEETVAACVAAMELGRPVRVVMSRQQVFQCIMRRSETKQRLRLAADGDGKLIGFGHEARVSNLPGEDFAEPVLQSSEFLYAAENRLLQLEVARIHRMTAGSVRAPGEAVGMPALEAAMDVLAEKAGIDPVELRLRNIPDKHPSEGLPFSSHKLAECLKQGAEAFGWDSGPRKPRQRREGEWWIGTGMASAARVHNIEEAKARVTLKADGTALVETDMTDIGTGTYSILGQIAGEMLGLPVEKVLVELGDTRLPRGSGSGGSWGAASVGSAVFVACNRLRERLAGKVGIAADDLVLKDGTAGNDLRLTDLLDGEDLCEEGHYEPGEIEDDYTAAGFGAFFAQVRVNRFTGETRVDRMLGAFGFGRVLNEKTARSQCLGGITWSIGAALTESLLFDPVDGHLVNCDLAEYHVPVHRDIPDVEVIMVEERDPAASPIQAKGIGELGMCGGAGAIANAIYDACGARLFEFPMTPDRVLSALPE</sequence>
<dbReference type="InterPro" id="IPR046867">
    <property type="entry name" value="AldOxase/xan_DH_MoCoBD2"/>
</dbReference>
<dbReference type="InterPro" id="IPR036856">
    <property type="entry name" value="Ald_Oxase/Xan_DH_a/b_sf"/>
</dbReference>
<dbReference type="OrthoDB" id="8428274at2"/>
<accession>A0A4T3F334</accession>
<dbReference type="EMBL" id="SSHH01000001">
    <property type="protein sequence ID" value="TIX51656.1"/>
    <property type="molecule type" value="Genomic_DNA"/>
</dbReference>
<dbReference type="GO" id="GO:0005506">
    <property type="term" value="F:iron ion binding"/>
    <property type="evidence" value="ECO:0007669"/>
    <property type="project" value="InterPro"/>
</dbReference>
<dbReference type="SUPFAM" id="SSF56003">
    <property type="entry name" value="Molybdenum cofactor-binding domain"/>
    <property type="match status" value="1"/>
</dbReference>
<feature type="region of interest" description="Disordered" evidence="3">
    <location>
        <begin position="146"/>
        <end position="166"/>
    </location>
</feature>
<dbReference type="PANTHER" id="PTHR11908">
    <property type="entry name" value="XANTHINE DEHYDROGENASE"/>
    <property type="match status" value="1"/>
</dbReference>
<dbReference type="Gene3D" id="3.90.1170.50">
    <property type="entry name" value="Aldehyde oxidase/xanthine dehydrogenase, a/b hammerhead"/>
    <property type="match status" value="1"/>
</dbReference>
<evidence type="ECO:0000256" key="2">
    <source>
        <dbReference type="ARBA" id="ARBA00023002"/>
    </source>
</evidence>
<gene>
    <name evidence="5" type="ORF">E5222_04180</name>
</gene>
<name>A0A4T3F334_9SPHN</name>
<protein>
    <submittedName>
        <fullName evidence="5">Xanthine dehydrogenase family protein molybdopterin-binding subunit</fullName>
    </submittedName>
</protein>
<evidence type="ECO:0000313" key="6">
    <source>
        <dbReference type="Proteomes" id="UP000309389"/>
    </source>
</evidence>
<evidence type="ECO:0000313" key="5">
    <source>
        <dbReference type="EMBL" id="TIX51656.1"/>
    </source>
</evidence>
<evidence type="ECO:0000256" key="1">
    <source>
        <dbReference type="ARBA" id="ARBA00022505"/>
    </source>
</evidence>
<dbReference type="Pfam" id="PF02738">
    <property type="entry name" value="MoCoBD_1"/>
    <property type="match status" value="1"/>
</dbReference>
<dbReference type="Proteomes" id="UP000309389">
    <property type="component" value="Unassembled WGS sequence"/>
</dbReference>
<dbReference type="Pfam" id="PF20256">
    <property type="entry name" value="MoCoBD_2"/>
    <property type="match status" value="1"/>
</dbReference>
<dbReference type="RefSeq" id="WP_136692442.1">
    <property type="nucleotide sequence ID" value="NZ_SSHH01000001.1"/>
</dbReference>
<dbReference type="InterPro" id="IPR016208">
    <property type="entry name" value="Ald_Oxase/xanthine_DH-like"/>
</dbReference>
<dbReference type="GO" id="GO:0016491">
    <property type="term" value="F:oxidoreductase activity"/>
    <property type="evidence" value="ECO:0007669"/>
    <property type="project" value="UniProtKB-KW"/>
</dbReference>
<keyword evidence="6" id="KW-1185">Reference proteome</keyword>